<reference evidence="3" key="1">
    <citation type="submission" date="2017-05" db="EMBL/GenBank/DDBJ databases">
        <authorList>
            <person name="Barney B.M."/>
        </authorList>
    </citation>
    <scope>NUCLEOTIDE SEQUENCE [LARGE SCALE GENOMIC DNA]</scope>
    <source>
        <strain evidence="3">PSBB022</strain>
    </source>
</reference>
<feature type="chain" id="PRO_5012424529" description="DUF2845 domain-containing protein" evidence="1">
    <location>
        <begin position="23"/>
        <end position="120"/>
    </location>
</feature>
<comment type="caution">
    <text evidence="2">The sequence shown here is derived from an EMBL/GenBank/DDBJ whole genome shotgun (WGS) entry which is preliminary data.</text>
</comment>
<evidence type="ECO:0000256" key="1">
    <source>
        <dbReference type="SAM" id="SignalP"/>
    </source>
</evidence>
<evidence type="ECO:0008006" key="4">
    <source>
        <dbReference type="Google" id="ProtNLM"/>
    </source>
</evidence>
<name>A0A266Q538_9GAMM</name>
<dbReference type="InterPro" id="IPR021268">
    <property type="entry name" value="DUF2845"/>
</dbReference>
<organism evidence="2 3">
    <name type="scientific">Cellvibrio mixtus</name>
    <dbReference type="NCBI Taxonomy" id="39650"/>
    <lineage>
        <taxon>Bacteria</taxon>
        <taxon>Pseudomonadati</taxon>
        <taxon>Pseudomonadota</taxon>
        <taxon>Gammaproteobacteria</taxon>
        <taxon>Cellvibrionales</taxon>
        <taxon>Cellvibrionaceae</taxon>
        <taxon>Cellvibrio</taxon>
    </lineage>
</organism>
<evidence type="ECO:0000313" key="3">
    <source>
        <dbReference type="Proteomes" id="UP000216101"/>
    </source>
</evidence>
<gene>
    <name evidence="2" type="ORF">CBP51_17480</name>
</gene>
<dbReference type="Proteomes" id="UP000216101">
    <property type="component" value="Unassembled WGS sequence"/>
</dbReference>
<evidence type="ECO:0000313" key="2">
    <source>
        <dbReference type="EMBL" id="OZY84950.1"/>
    </source>
</evidence>
<keyword evidence="3" id="KW-1185">Reference proteome</keyword>
<dbReference type="RefSeq" id="WP_094985915.1">
    <property type="nucleotide sequence ID" value="NZ_NHNI01000002.1"/>
</dbReference>
<keyword evidence="1" id="KW-0732">Signal</keyword>
<sequence length="120" mass="13365">MSKYLIALFYISICLSFASTSAAESLRCKTTLAQIGDTKSEVLDKCGEPVMTDNFCQPIATTTQPQGIQNGNNNVQNNIAIATCENVDIWTYNPGKGKFMTHLYFQRGQLQSIRYGERVK</sequence>
<feature type="signal peptide" evidence="1">
    <location>
        <begin position="1"/>
        <end position="22"/>
    </location>
</feature>
<proteinExistence type="predicted"/>
<dbReference type="Pfam" id="PF11006">
    <property type="entry name" value="DUF2845"/>
    <property type="match status" value="1"/>
</dbReference>
<dbReference type="EMBL" id="NHNI01000002">
    <property type="protein sequence ID" value="OZY84950.1"/>
    <property type="molecule type" value="Genomic_DNA"/>
</dbReference>
<dbReference type="AlphaFoldDB" id="A0A266Q538"/>
<accession>A0A266Q538</accession>
<protein>
    <recommendedName>
        <fullName evidence="4">DUF2845 domain-containing protein</fullName>
    </recommendedName>
</protein>